<name>A0A484BB07_DRONA</name>
<accession>A0A484BB07</accession>
<feature type="region of interest" description="Disordered" evidence="1">
    <location>
        <begin position="34"/>
        <end position="53"/>
    </location>
</feature>
<dbReference type="EMBL" id="LSRL02000069">
    <property type="protein sequence ID" value="TDG45869.1"/>
    <property type="molecule type" value="Genomic_DNA"/>
</dbReference>
<proteinExistence type="predicted"/>
<sequence>MRGTRPKKLLVELPETCSTTCSAVRLQCNRRQRVDAEGATATTTTTTTTTTLDGKCQTRDELSPVVLELVASQSSRQDSQTTARRVLGPFHVLL</sequence>
<dbReference type="Proteomes" id="UP000295192">
    <property type="component" value="Unassembled WGS sequence"/>
</dbReference>
<comment type="caution">
    <text evidence="2">The sequence shown here is derived from an EMBL/GenBank/DDBJ whole genome shotgun (WGS) entry which is preliminary data.</text>
</comment>
<reference evidence="2 3" key="1">
    <citation type="journal article" date="2019" name="J. Hered.">
        <title>An Improved Genome Assembly for Drosophila navojoa, the Basal Species in the mojavensis Cluster.</title>
        <authorList>
            <person name="Vanderlinde T."/>
            <person name="Dupim E.G."/>
            <person name="Nazario-Yepiz N.O."/>
            <person name="Carvalho A.B."/>
        </authorList>
    </citation>
    <scope>NUCLEOTIDE SEQUENCE [LARGE SCALE GENOMIC DNA]</scope>
    <source>
        <strain evidence="2">Navoj_Jal97</strain>
        <tissue evidence="2">Whole organism</tissue>
    </source>
</reference>
<organism evidence="2 3">
    <name type="scientific">Drosophila navojoa</name>
    <name type="common">Fruit fly</name>
    <dbReference type="NCBI Taxonomy" id="7232"/>
    <lineage>
        <taxon>Eukaryota</taxon>
        <taxon>Metazoa</taxon>
        <taxon>Ecdysozoa</taxon>
        <taxon>Arthropoda</taxon>
        <taxon>Hexapoda</taxon>
        <taxon>Insecta</taxon>
        <taxon>Pterygota</taxon>
        <taxon>Neoptera</taxon>
        <taxon>Endopterygota</taxon>
        <taxon>Diptera</taxon>
        <taxon>Brachycera</taxon>
        <taxon>Muscomorpha</taxon>
        <taxon>Ephydroidea</taxon>
        <taxon>Drosophilidae</taxon>
        <taxon>Drosophila</taxon>
    </lineage>
</organism>
<evidence type="ECO:0000313" key="2">
    <source>
        <dbReference type="EMBL" id="TDG45869.1"/>
    </source>
</evidence>
<protein>
    <submittedName>
        <fullName evidence="2">Uncharacterized protein</fullName>
    </submittedName>
</protein>
<evidence type="ECO:0000313" key="3">
    <source>
        <dbReference type="Proteomes" id="UP000295192"/>
    </source>
</evidence>
<feature type="compositionally biased region" description="Low complexity" evidence="1">
    <location>
        <begin position="39"/>
        <end position="51"/>
    </location>
</feature>
<keyword evidence="3" id="KW-1185">Reference proteome</keyword>
<gene>
    <name evidence="2" type="ORF">AWZ03_007724</name>
</gene>
<evidence type="ECO:0000256" key="1">
    <source>
        <dbReference type="SAM" id="MobiDB-lite"/>
    </source>
</evidence>
<dbReference type="AlphaFoldDB" id="A0A484BB07"/>